<dbReference type="RefSeq" id="WP_017181534.1">
    <property type="nucleotide sequence ID" value="NZ_CP022745.1"/>
</dbReference>
<accession>A0A249MU61</accession>
<organism evidence="1 2">
    <name type="scientific">Sphingobium xenophagum</name>
    <dbReference type="NCBI Taxonomy" id="121428"/>
    <lineage>
        <taxon>Bacteria</taxon>
        <taxon>Pseudomonadati</taxon>
        <taxon>Pseudomonadota</taxon>
        <taxon>Alphaproteobacteria</taxon>
        <taxon>Sphingomonadales</taxon>
        <taxon>Sphingomonadaceae</taxon>
        <taxon>Sphingobium</taxon>
    </lineage>
</organism>
<dbReference type="EMBL" id="CP022745">
    <property type="protein sequence ID" value="ASY44735.1"/>
    <property type="molecule type" value="Genomic_DNA"/>
</dbReference>
<proteinExistence type="predicted"/>
<sequence>MKNIQIIDGALNATFSLFQATDDEFGAIFVGNSDMAIIEDVFARLGDAEAGRVISPLWDRPILKSEAQGIHGTLFYDYDDRRESFPPSMREVDWDELSINQAQRELFRAKR</sequence>
<name>A0A249MU61_SPHXE</name>
<evidence type="ECO:0000313" key="2">
    <source>
        <dbReference type="Proteomes" id="UP000217141"/>
    </source>
</evidence>
<dbReference type="AlphaFoldDB" id="A0A249MU61"/>
<dbReference type="Proteomes" id="UP000217141">
    <property type="component" value="Chromosome I"/>
</dbReference>
<gene>
    <name evidence="1" type="ORF">CJD35_09950</name>
</gene>
<protein>
    <submittedName>
        <fullName evidence="1">Uncharacterized protein</fullName>
    </submittedName>
</protein>
<evidence type="ECO:0000313" key="1">
    <source>
        <dbReference type="EMBL" id="ASY44735.1"/>
    </source>
</evidence>
<dbReference type="KEGG" id="shyd:CJD35_09950"/>
<reference evidence="1 2" key="1">
    <citation type="submission" date="2017-08" db="EMBL/GenBank/DDBJ databases">
        <title>Whole Genome Sequence of Sphingobium hydrophobicum C1: Insights into Adaption to the Electronic-waste Contaminated Sediment.</title>
        <authorList>
            <person name="Song D."/>
            <person name="Chen X."/>
            <person name="Xu M."/>
        </authorList>
    </citation>
    <scope>NUCLEOTIDE SEQUENCE [LARGE SCALE GENOMIC DNA]</scope>
    <source>
        <strain evidence="1 2">C1</strain>
    </source>
</reference>